<feature type="domain" description="Glycosyltransferase subfamily 4-like N-terminal" evidence="3">
    <location>
        <begin position="21"/>
        <end position="175"/>
    </location>
</feature>
<gene>
    <name evidence="4" type="ORF">ACFS25_08110</name>
</gene>
<proteinExistence type="predicted"/>
<dbReference type="CDD" id="cd03809">
    <property type="entry name" value="GT4_MtfB-like"/>
    <property type="match status" value="1"/>
</dbReference>
<dbReference type="InterPro" id="IPR001296">
    <property type="entry name" value="Glyco_trans_1"/>
</dbReference>
<dbReference type="RefSeq" id="WP_381498436.1">
    <property type="nucleotide sequence ID" value="NZ_JBHUOM010000002.1"/>
</dbReference>
<dbReference type="PANTHER" id="PTHR46401">
    <property type="entry name" value="GLYCOSYLTRANSFERASE WBBK-RELATED"/>
    <property type="match status" value="1"/>
</dbReference>
<evidence type="ECO:0000259" key="2">
    <source>
        <dbReference type="Pfam" id="PF00534"/>
    </source>
</evidence>
<evidence type="ECO:0000256" key="1">
    <source>
        <dbReference type="ARBA" id="ARBA00022679"/>
    </source>
</evidence>
<dbReference type="SUPFAM" id="SSF53756">
    <property type="entry name" value="UDP-Glycosyltransferase/glycogen phosphorylase"/>
    <property type="match status" value="1"/>
</dbReference>
<keyword evidence="1" id="KW-0808">Transferase</keyword>
<keyword evidence="5" id="KW-1185">Reference proteome</keyword>
<protein>
    <submittedName>
        <fullName evidence="4">Glycosyltransferase family 4 protein</fullName>
    </submittedName>
</protein>
<feature type="domain" description="Glycosyl transferase family 1" evidence="2">
    <location>
        <begin position="198"/>
        <end position="354"/>
    </location>
</feature>
<dbReference type="Pfam" id="PF13439">
    <property type="entry name" value="Glyco_transf_4"/>
    <property type="match status" value="1"/>
</dbReference>
<dbReference type="EMBL" id="JBHUOM010000002">
    <property type="protein sequence ID" value="MFD2933744.1"/>
    <property type="molecule type" value="Genomic_DNA"/>
</dbReference>
<dbReference type="Proteomes" id="UP001597512">
    <property type="component" value="Unassembled WGS sequence"/>
</dbReference>
<evidence type="ECO:0000259" key="3">
    <source>
        <dbReference type="Pfam" id="PF13439"/>
    </source>
</evidence>
<dbReference type="PANTHER" id="PTHR46401:SF2">
    <property type="entry name" value="GLYCOSYLTRANSFERASE WBBK-RELATED"/>
    <property type="match status" value="1"/>
</dbReference>
<sequence length="390" mass="43809">MRIGIEAQHLLNPHKHETDITALELIQALQQIDHVNTYFIFVCPGENKKFLTIHSNFTLVSVPGVNSIYWEQVALPKALRTYQLDVLHCTSNIAPRLTGVPLIVTLHDVLFLRQTSGINTASAYQRFGDQYRTMLVGRLINRSSNVLTVSRFAAQQIKEALNIPKAQIDVLYNGVSNRFNDPVTHDRLASVRKAYQLPDRYFFFFGSTDPRKNSKNVLQAFIKYGRTNPGISLIISGELSSLIKPLLTTDEYAFVQERCQFIGTIHNDDLPALYTLAEVFLFPSISEEFGLPILEAMACGTPVITSTLTAMPEIAGDAALLVDPHQPQSIAEAMHQLVDKSLLRQLLIRRGKERVAHFSWKHTAQQLLATYKTHAPAAQNTRAHAYSIVY</sequence>
<name>A0ABW6AEB0_9BACT</name>
<organism evidence="4 5">
    <name type="scientific">Spirosoma flavum</name>
    <dbReference type="NCBI Taxonomy" id="2048557"/>
    <lineage>
        <taxon>Bacteria</taxon>
        <taxon>Pseudomonadati</taxon>
        <taxon>Bacteroidota</taxon>
        <taxon>Cytophagia</taxon>
        <taxon>Cytophagales</taxon>
        <taxon>Cytophagaceae</taxon>
        <taxon>Spirosoma</taxon>
    </lineage>
</organism>
<dbReference type="InterPro" id="IPR028098">
    <property type="entry name" value="Glyco_trans_4-like_N"/>
</dbReference>
<dbReference type="Pfam" id="PF00534">
    <property type="entry name" value="Glycos_transf_1"/>
    <property type="match status" value="1"/>
</dbReference>
<reference evidence="5" key="1">
    <citation type="journal article" date="2019" name="Int. J. Syst. Evol. Microbiol.">
        <title>The Global Catalogue of Microorganisms (GCM) 10K type strain sequencing project: providing services to taxonomists for standard genome sequencing and annotation.</title>
        <authorList>
            <consortium name="The Broad Institute Genomics Platform"/>
            <consortium name="The Broad Institute Genome Sequencing Center for Infectious Disease"/>
            <person name="Wu L."/>
            <person name="Ma J."/>
        </authorList>
    </citation>
    <scope>NUCLEOTIDE SEQUENCE [LARGE SCALE GENOMIC DNA]</scope>
    <source>
        <strain evidence="5">KCTC 52490</strain>
    </source>
</reference>
<dbReference type="Gene3D" id="3.40.50.2000">
    <property type="entry name" value="Glycogen Phosphorylase B"/>
    <property type="match status" value="2"/>
</dbReference>
<evidence type="ECO:0000313" key="4">
    <source>
        <dbReference type="EMBL" id="MFD2933744.1"/>
    </source>
</evidence>
<accession>A0ABW6AEB0</accession>
<evidence type="ECO:0000313" key="5">
    <source>
        <dbReference type="Proteomes" id="UP001597512"/>
    </source>
</evidence>
<comment type="caution">
    <text evidence="4">The sequence shown here is derived from an EMBL/GenBank/DDBJ whole genome shotgun (WGS) entry which is preliminary data.</text>
</comment>